<dbReference type="RefSeq" id="WP_155004343.1">
    <property type="nucleotide sequence ID" value="NZ_JAJIUU010000033.1"/>
</dbReference>
<evidence type="ECO:0000256" key="1">
    <source>
        <dbReference type="SAM" id="MobiDB-lite"/>
    </source>
</evidence>
<reference evidence="2 3" key="1">
    <citation type="submission" date="2019-11" db="EMBL/GenBank/DDBJ databases">
        <title>Genome-resolved metagenomics to study the prevalence of co-infection and intraspecific heterogeneity among plant pathogen metapopulations.</title>
        <authorList>
            <person name="Newberry E."/>
            <person name="Bhandari R."/>
            <person name="Kemble J."/>
            <person name="Sikora E."/>
            <person name="Potnis N."/>
        </authorList>
    </citation>
    <scope>NUCLEOTIDE SEQUENCE [LARGE SCALE GENOMIC DNA]</scope>
    <source>
        <strain evidence="2">Xp_Tom_Tuscaloosa_18b</strain>
    </source>
</reference>
<sequence>MAIACAAGIELASASAVRYPSASPAGDVRGLAKSAPGRRRRRRPARPASSWPAPAR</sequence>
<dbReference type="Proteomes" id="UP000471082">
    <property type="component" value="Unassembled WGS sequence"/>
</dbReference>
<name>A0A6L9XDM9_XANPE</name>
<feature type="compositionally biased region" description="Basic residues" evidence="1">
    <location>
        <begin position="36"/>
        <end position="45"/>
    </location>
</feature>
<feature type="region of interest" description="Disordered" evidence="1">
    <location>
        <begin position="18"/>
        <end position="56"/>
    </location>
</feature>
<dbReference type="EMBL" id="JAAGYU010000116">
    <property type="protein sequence ID" value="NEL78276.1"/>
    <property type="molecule type" value="Genomic_DNA"/>
</dbReference>
<proteinExistence type="predicted"/>
<gene>
    <name evidence="2" type="ORF">G3W61_18825</name>
</gene>
<organism evidence="2 3">
    <name type="scientific">Xanthomonas perforans</name>
    <dbReference type="NCBI Taxonomy" id="442694"/>
    <lineage>
        <taxon>Bacteria</taxon>
        <taxon>Pseudomonadati</taxon>
        <taxon>Pseudomonadota</taxon>
        <taxon>Gammaproteobacteria</taxon>
        <taxon>Lysobacterales</taxon>
        <taxon>Lysobacteraceae</taxon>
        <taxon>Xanthomonas</taxon>
    </lineage>
</organism>
<feature type="compositionally biased region" description="Low complexity" evidence="1">
    <location>
        <begin position="46"/>
        <end position="56"/>
    </location>
</feature>
<evidence type="ECO:0000313" key="2">
    <source>
        <dbReference type="EMBL" id="NEL78276.1"/>
    </source>
</evidence>
<dbReference type="AlphaFoldDB" id="A0A6L9XDM9"/>
<evidence type="ECO:0000313" key="3">
    <source>
        <dbReference type="Proteomes" id="UP000471082"/>
    </source>
</evidence>
<protein>
    <submittedName>
        <fullName evidence="2">Uncharacterized protein</fullName>
    </submittedName>
</protein>
<comment type="caution">
    <text evidence="2">The sequence shown here is derived from an EMBL/GenBank/DDBJ whole genome shotgun (WGS) entry which is preliminary data.</text>
</comment>
<accession>A0A6L9XDM9</accession>